<proteinExistence type="predicted"/>
<feature type="compositionally biased region" description="Polar residues" evidence="1">
    <location>
        <begin position="54"/>
        <end position="69"/>
    </location>
</feature>
<dbReference type="SMART" id="SM00900">
    <property type="entry name" value="FMN_bind"/>
    <property type="match status" value="1"/>
</dbReference>
<feature type="domain" description="FMN-binding" evidence="2">
    <location>
        <begin position="135"/>
        <end position="212"/>
    </location>
</feature>
<evidence type="ECO:0000259" key="2">
    <source>
        <dbReference type="SMART" id="SM00900"/>
    </source>
</evidence>
<dbReference type="Pfam" id="PF04205">
    <property type="entry name" value="FMN_bind"/>
    <property type="match status" value="1"/>
</dbReference>
<feature type="region of interest" description="Disordered" evidence="1">
    <location>
        <begin position="49"/>
        <end position="111"/>
    </location>
</feature>
<dbReference type="AlphaFoldDB" id="A0A6J6V8B0"/>
<accession>A0A6J6V8B0</accession>
<sequence>MSPNPYNNRPTGSKQHPARRSPTLARRVLPVIALGGAAGALVMALDRPAGAGSGSTSGLEQVASDTTAPTRAVTVIDSSGSGGVESTVPTVPQRSTRGTGGGTSSSSAPPTVVATVAPVSGSTCRSYKGPTQYNRFGAVQVQASVASSGKICSVKVIELPTDNRSVRINNRAVPVLNKQAMAAQSAAINGVSGATYTTAGYIDSLQAIIDVATR</sequence>
<dbReference type="EMBL" id="CAFBLR010000284">
    <property type="protein sequence ID" value="CAB4886328.1"/>
    <property type="molecule type" value="Genomic_DNA"/>
</dbReference>
<gene>
    <name evidence="3" type="ORF">UFOPK2602_00793</name>
    <name evidence="4" type="ORF">UFOPK2806_02283</name>
    <name evidence="5" type="ORF">UFOPK3417_02013</name>
    <name evidence="6" type="ORF">UFOPK4306_01634</name>
</gene>
<evidence type="ECO:0000256" key="1">
    <source>
        <dbReference type="SAM" id="MobiDB-lite"/>
    </source>
</evidence>
<dbReference type="EMBL" id="CAEZYY010000047">
    <property type="protein sequence ID" value="CAB4768462.1"/>
    <property type="molecule type" value="Genomic_DNA"/>
</dbReference>
<evidence type="ECO:0000313" key="5">
    <source>
        <dbReference type="EMBL" id="CAB4886328.1"/>
    </source>
</evidence>
<dbReference type="GO" id="GO:0016020">
    <property type="term" value="C:membrane"/>
    <property type="evidence" value="ECO:0007669"/>
    <property type="project" value="InterPro"/>
</dbReference>
<name>A0A6J6V8B0_9ZZZZ</name>
<feature type="compositionally biased region" description="Polar residues" evidence="1">
    <location>
        <begin position="87"/>
        <end position="97"/>
    </location>
</feature>
<dbReference type="EMBL" id="CAEZXX010000042">
    <property type="protein sequence ID" value="CAB4704759.1"/>
    <property type="molecule type" value="Genomic_DNA"/>
</dbReference>
<dbReference type="InterPro" id="IPR007329">
    <property type="entry name" value="FMN-bd"/>
</dbReference>
<dbReference type="GO" id="GO:0010181">
    <property type="term" value="F:FMN binding"/>
    <property type="evidence" value="ECO:0007669"/>
    <property type="project" value="InterPro"/>
</dbReference>
<evidence type="ECO:0000313" key="6">
    <source>
        <dbReference type="EMBL" id="CAB5065651.1"/>
    </source>
</evidence>
<feature type="region of interest" description="Disordered" evidence="1">
    <location>
        <begin position="1"/>
        <end position="22"/>
    </location>
</feature>
<reference evidence="4" key="1">
    <citation type="submission" date="2020-05" db="EMBL/GenBank/DDBJ databases">
        <authorList>
            <person name="Chiriac C."/>
            <person name="Salcher M."/>
            <person name="Ghai R."/>
            <person name="Kavagutti S V."/>
        </authorList>
    </citation>
    <scope>NUCLEOTIDE SEQUENCE</scope>
</reference>
<evidence type="ECO:0000313" key="3">
    <source>
        <dbReference type="EMBL" id="CAB4704759.1"/>
    </source>
</evidence>
<evidence type="ECO:0000313" key="4">
    <source>
        <dbReference type="EMBL" id="CAB4768462.1"/>
    </source>
</evidence>
<organism evidence="4">
    <name type="scientific">freshwater metagenome</name>
    <dbReference type="NCBI Taxonomy" id="449393"/>
    <lineage>
        <taxon>unclassified sequences</taxon>
        <taxon>metagenomes</taxon>
        <taxon>ecological metagenomes</taxon>
    </lineage>
</organism>
<dbReference type="EMBL" id="CAFBQP010000064">
    <property type="protein sequence ID" value="CAB5065651.1"/>
    <property type="molecule type" value="Genomic_DNA"/>
</dbReference>
<protein>
    <submittedName>
        <fullName evidence="4">Unannotated protein</fullName>
    </submittedName>
</protein>
<feature type="compositionally biased region" description="Polar residues" evidence="1">
    <location>
        <begin position="1"/>
        <end position="14"/>
    </location>
</feature>